<evidence type="ECO:0000313" key="2">
    <source>
        <dbReference type="EMBL" id="AFZ27663.1"/>
    </source>
</evidence>
<dbReference type="SUPFAM" id="SSF54523">
    <property type="entry name" value="Pili subunits"/>
    <property type="match status" value="1"/>
</dbReference>
<dbReference type="HOGENOM" id="CLU_104622_1_0_3"/>
<dbReference type="RefSeq" id="WP_015210897.1">
    <property type="nucleotide sequence ID" value="NC_019757.1"/>
</dbReference>
<keyword evidence="1" id="KW-0812">Transmembrane</keyword>
<dbReference type="InterPro" id="IPR045584">
    <property type="entry name" value="Pilin-like"/>
</dbReference>
<dbReference type="Gene3D" id="3.30.700.10">
    <property type="entry name" value="Glycoprotein, Type 4 Pilin"/>
    <property type="match status" value="1"/>
</dbReference>
<keyword evidence="3" id="KW-1185">Reference proteome</keyword>
<gene>
    <name evidence="2" type="ORF">Cylst_5663</name>
</gene>
<keyword evidence="1" id="KW-1133">Transmembrane helix</keyword>
<dbReference type="Proteomes" id="UP000010475">
    <property type="component" value="Chromosome"/>
</dbReference>
<evidence type="ECO:0000313" key="3">
    <source>
        <dbReference type="Proteomes" id="UP000010475"/>
    </source>
</evidence>
<dbReference type="STRING" id="56107.Cylst_5663"/>
<dbReference type="NCBIfam" id="TIGR02532">
    <property type="entry name" value="IV_pilin_GFxxxE"/>
    <property type="match status" value="1"/>
</dbReference>
<protein>
    <submittedName>
        <fullName evidence="2">Prepilin-type N-terminal cleavage/methylation domain-containing protein</fullName>
    </submittedName>
</protein>
<evidence type="ECO:0000256" key="1">
    <source>
        <dbReference type="SAM" id="Phobius"/>
    </source>
</evidence>
<dbReference type="AlphaFoldDB" id="K9X5C3"/>
<dbReference type="EMBL" id="CP003642">
    <property type="protein sequence ID" value="AFZ27663.1"/>
    <property type="molecule type" value="Genomic_DNA"/>
</dbReference>
<organism evidence="2 3">
    <name type="scientific">Cylindrospermum stagnale PCC 7417</name>
    <dbReference type="NCBI Taxonomy" id="56107"/>
    <lineage>
        <taxon>Bacteria</taxon>
        <taxon>Bacillati</taxon>
        <taxon>Cyanobacteriota</taxon>
        <taxon>Cyanophyceae</taxon>
        <taxon>Nostocales</taxon>
        <taxon>Nostocaceae</taxon>
        <taxon>Cylindrospermum</taxon>
    </lineage>
</organism>
<feature type="transmembrane region" description="Helical" evidence="1">
    <location>
        <begin position="20"/>
        <end position="44"/>
    </location>
</feature>
<sequence length="181" mass="20255">MYLLPLFIKNPFNNRSNSGFTLLEVLIVTVAIGILSAIAIPSWLGFVDRQRTNMAQSAALSILRDAQSQAKRERVLWQACFWDDGNQVLAVVQPVASSTNQCRFRNGSPLIQGDSKTIVFTSNFDQNPSNYYRVQFKYDGSVNGQLGKITFKPRNSDYFKRCVIVSTLLGAMRSEKDSGCN</sequence>
<dbReference type="Pfam" id="PF07963">
    <property type="entry name" value="N_methyl"/>
    <property type="match status" value="1"/>
</dbReference>
<keyword evidence="1" id="KW-0472">Membrane</keyword>
<dbReference type="KEGG" id="csg:Cylst_5663"/>
<dbReference type="InterPro" id="IPR012902">
    <property type="entry name" value="N_methyl_site"/>
</dbReference>
<accession>K9X5C3</accession>
<reference evidence="2 3" key="1">
    <citation type="submission" date="2012-06" db="EMBL/GenBank/DDBJ databases">
        <title>Finished chromosome of genome of Cylindrospermum stagnale PCC 7417.</title>
        <authorList>
            <consortium name="US DOE Joint Genome Institute"/>
            <person name="Gugger M."/>
            <person name="Coursin T."/>
            <person name="Rippka R."/>
            <person name="Tandeau De Marsac N."/>
            <person name="Huntemann M."/>
            <person name="Wei C.-L."/>
            <person name="Han J."/>
            <person name="Detter J.C."/>
            <person name="Han C."/>
            <person name="Tapia R."/>
            <person name="Chen A."/>
            <person name="Kyrpides N."/>
            <person name="Mavromatis K."/>
            <person name="Markowitz V."/>
            <person name="Szeto E."/>
            <person name="Ivanova N."/>
            <person name="Pagani I."/>
            <person name="Pati A."/>
            <person name="Goodwin L."/>
            <person name="Nordberg H.P."/>
            <person name="Cantor M.N."/>
            <person name="Hua S.X."/>
            <person name="Woyke T."/>
            <person name="Kerfeld C.A."/>
        </authorList>
    </citation>
    <scope>NUCLEOTIDE SEQUENCE [LARGE SCALE GENOMIC DNA]</scope>
    <source>
        <strain evidence="2 3">PCC 7417</strain>
    </source>
</reference>
<name>K9X5C3_9NOST</name>
<dbReference type="eggNOG" id="COG2165">
    <property type="taxonomic scope" value="Bacteria"/>
</dbReference>
<proteinExistence type="predicted"/>
<dbReference type="PROSITE" id="PS00409">
    <property type="entry name" value="PROKAR_NTER_METHYL"/>
    <property type="match status" value="1"/>
</dbReference>